<dbReference type="EMBL" id="SEOQ01000190">
    <property type="protein sequence ID" value="TFY67438.1"/>
    <property type="molecule type" value="Genomic_DNA"/>
</dbReference>
<dbReference type="SMART" id="SM00028">
    <property type="entry name" value="TPR"/>
    <property type="match status" value="2"/>
</dbReference>
<feature type="domain" description="MYND-type" evidence="8">
    <location>
        <begin position="138"/>
        <end position="184"/>
    </location>
</feature>
<dbReference type="PANTHER" id="PTHR45641">
    <property type="entry name" value="TETRATRICOPEPTIDE REPEAT PROTEIN (AFU_ORTHOLOGUE AFUA_6G03870)"/>
    <property type="match status" value="1"/>
</dbReference>
<dbReference type="PROSITE" id="PS50865">
    <property type="entry name" value="ZF_MYND_2"/>
    <property type="match status" value="1"/>
</dbReference>
<comment type="caution">
    <text evidence="9">The sequence shown here is derived from an EMBL/GenBank/DDBJ whole genome shotgun (WGS) entry which is preliminary data.</text>
</comment>
<dbReference type="InterPro" id="IPR011990">
    <property type="entry name" value="TPR-like_helical_dom_sf"/>
</dbReference>
<dbReference type="InterPro" id="IPR019734">
    <property type="entry name" value="TPR_rpt"/>
</dbReference>
<evidence type="ECO:0000259" key="8">
    <source>
        <dbReference type="PROSITE" id="PS50865"/>
    </source>
</evidence>
<feature type="repeat" description="TPR" evidence="7">
    <location>
        <begin position="62"/>
        <end position="95"/>
    </location>
</feature>
<evidence type="ECO:0000256" key="6">
    <source>
        <dbReference type="PROSITE-ProRule" id="PRU00134"/>
    </source>
</evidence>
<dbReference type="Gene3D" id="1.25.40.10">
    <property type="entry name" value="Tetratricopeptide repeat domain"/>
    <property type="match status" value="1"/>
</dbReference>
<dbReference type="OrthoDB" id="5231159at2759"/>
<dbReference type="AlphaFoldDB" id="A0A4Y9Z0K2"/>
<dbReference type="Pfam" id="PF01753">
    <property type="entry name" value="zf-MYND"/>
    <property type="match status" value="1"/>
</dbReference>
<evidence type="ECO:0000256" key="2">
    <source>
        <dbReference type="ARBA" id="ARBA00022737"/>
    </source>
</evidence>
<dbReference type="SUPFAM" id="SSF144232">
    <property type="entry name" value="HIT/MYND zinc finger-like"/>
    <property type="match status" value="1"/>
</dbReference>
<dbReference type="Proteomes" id="UP000298327">
    <property type="component" value="Unassembled WGS sequence"/>
</dbReference>
<proteinExistence type="predicted"/>
<dbReference type="SUPFAM" id="SSF48452">
    <property type="entry name" value="TPR-like"/>
    <property type="match status" value="1"/>
</dbReference>
<keyword evidence="5" id="KW-0862">Zinc</keyword>
<keyword evidence="3 6" id="KW-0863">Zinc-finger</keyword>
<dbReference type="Pfam" id="PF13424">
    <property type="entry name" value="TPR_12"/>
    <property type="match status" value="1"/>
</dbReference>
<dbReference type="GO" id="GO:0008270">
    <property type="term" value="F:zinc ion binding"/>
    <property type="evidence" value="ECO:0007669"/>
    <property type="project" value="UniProtKB-KW"/>
</dbReference>
<keyword evidence="1" id="KW-0479">Metal-binding</keyword>
<gene>
    <name evidence="9" type="ORF">EVG20_g3943</name>
</gene>
<organism evidence="9 10">
    <name type="scientific">Dentipellis fragilis</name>
    <dbReference type="NCBI Taxonomy" id="205917"/>
    <lineage>
        <taxon>Eukaryota</taxon>
        <taxon>Fungi</taxon>
        <taxon>Dikarya</taxon>
        <taxon>Basidiomycota</taxon>
        <taxon>Agaricomycotina</taxon>
        <taxon>Agaricomycetes</taxon>
        <taxon>Russulales</taxon>
        <taxon>Hericiaceae</taxon>
        <taxon>Dentipellis</taxon>
    </lineage>
</organism>
<name>A0A4Y9Z0K2_9AGAM</name>
<keyword evidence="2" id="KW-0677">Repeat</keyword>
<keyword evidence="4 7" id="KW-0802">TPR repeat</keyword>
<evidence type="ECO:0000256" key="4">
    <source>
        <dbReference type="ARBA" id="ARBA00022803"/>
    </source>
</evidence>
<dbReference type="Gene3D" id="6.10.140.2220">
    <property type="match status" value="1"/>
</dbReference>
<sequence length="201" mass="22277">MNTDFIVNPDAGFANATMTGSSLHNQGYAFEAHGDFAKAEAAYLRAIDVKERGFGPGNTSTAVSQNALGELYIKMDKLSEAEEMLLRALKIRNEIGPQFDAAVTRENLGHLYEKQGDLLKAKDIRLQGASKGAMACGNFYCPKQCPKQIFKRTDLQNCGRCRAVFYCCKPCQAADWKARHKKFCKPKDELKKDATVPEKGK</sequence>
<dbReference type="PROSITE" id="PS50005">
    <property type="entry name" value="TPR"/>
    <property type="match status" value="1"/>
</dbReference>
<accession>A0A4Y9Z0K2</accession>
<evidence type="ECO:0000256" key="3">
    <source>
        <dbReference type="ARBA" id="ARBA00022771"/>
    </source>
</evidence>
<reference evidence="9 10" key="1">
    <citation type="submission" date="2019-02" db="EMBL/GenBank/DDBJ databases">
        <title>Genome sequencing of the rare red list fungi Dentipellis fragilis.</title>
        <authorList>
            <person name="Buettner E."/>
            <person name="Kellner H."/>
        </authorList>
    </citation>
    <scope>NUCLEOTIDE SEQUENCE [LARGE SCALE GENOMIC DNA]</scope>
    <source>
        <strain evidence="9 10">DSM 105465</strain>
    </source>
</reference>
<evidence type="ECO:0000313" key="10">
    <source>
        <dbReference type="Proteomes" id="UP000298327"/>
    </source>
</evidence>
<evidence type="ECO:0000256" key="5">
    <source>
        <dbReference type="ARBA" id="ARBA00022833"/>
    </source>
</evidence>
<dbReference type="STRING" id="205917.A0A4Y9Z0K2"/>
<protein>
    <recommendedName>
        <fullName evidence="8">MYND-type domain-containing protein</fullName>
    </recommendedName>
</protein>
<evidence type="ECO:0000313" key="9">
    <source>
        <dbReference type="EMBL" id="TFY67438.1"/>
    </source>
</evidence>
<dbReference type="InterPro" id="IPR002893">
    <property type="entry name" value="Znf_MYND"/>
</dbReference>
<evidence type="ECO:0000256" key="7">
    <source>
        <dbReference type="PROSITE-ProRule" id="PRU00339"/>
    </source>
</evidence>
<dbReference type="PANTHER" id="PTHR45641:SF19">
    <property type="entry name" value="NEPHROCYSTIN-3"/>
    <property type="match status" value="1"/>
</dbReference>
<evidence type="ECO:0000256" key="1">
    <source>
        <dbReference type="ARBA" id="ARBA00022723"/>
    </source>
</evidence>
<keyword evidence="10" id="KW-1185">Reference proteome</keyword>